<reference evidence="2 3" key="2">
    <citation type="submission" date="2023-12" db="EMBL/GenBank/DDBJ databases">
        <title>Description of an unclassified Opitutus bacterium of Verrucomicrobiota.</title>
        <authorList>
            <person name="Zhang D.-F."/>
        </authorList>
    </citation>
    <scope>NUCLEOTIDE SEQUENCE [LARGE SCALE GENOMIC DNA]</scope>
    <source>
        <strain evidence="2 3">WL0086</strain>
    </source>
</reference>
<organism evidence="2 3">
    <name type="scientific">Actomonas aquatica</name>
    <dbReference type="NCBI Taxonomy" id="2866162"/>
    <lineage>
        <taxon>Bacteria</taxon>
        <taxon>Pseudomonadati</taxon>
        <taxon>Verrucomicrobiota</taxon>
        <taxon>Opitutia</taxon>
        <taxon>Opitutales</taxon>
        <taxon>Opitutaceae</taxon>
        <taxon>Actomonas</taxon>
    </lineage>
</organism>
<accession>A0ABZ1C3A4</accession>
<dbReference type="SUPFAM" id="SSF48371">
    <property type="entry name" value="ARM repeat"/>
    <property type="match status" value="1"/>
</dbReference>
<sequence>MNCQRIQDHFIDYQAGTLPTHEAAAVRDHLKTCLTCQREWADLQQTLLTLDKLPVAEPSPRLRANFYAMLDEAQAEADAPSPFALARSRIDSFFAALLPSRPALQFALTVAVLIGGVWLGARVMPAPEPEVRVVTQPDPATQQELADLRQRVESMDRVVSTHLLTQPATQRLQSVIAALNENDANDRTLADLLNTLAFDPSVNLRLTALEALYAHVDRAPVRAGIINALPREPSPLVQVAMIDFVVASRDPDAAPALNRLAQNPSADAVVREAARRGLALL</sequence>
<dbReference type="Proteomes" id="UP000738431">
    <property type="component" value="Chromosome"/>
</dbReference>
<evidence type="ECO:0000259" key="1">
    <source>
        <dbReference type="Pfam" id="PF13490"/>
    </source>
</evidence>
<evidence type="ECO:0000313" key="2">
    <source>
        <dbReference type="EMBL" id="WRQ85703.1"/>
    </source>
</evidence>
<dbReference type="EMBL" id="CP139781">
    <property type="protein sequence ID" value="WRQ85703.1"/>
    <property type="molecule type" value="Genomic_DNA"/>
</dbReference>
<reference evidence="2 3" key="1">
    <citation type="submission" date="2021-08" db="EMBL/GenBank/DDBJ databases">
        <authorList>
            <person name="Zhang D."/>
            <person name="Zhang A."/>
            <person name="Wang L."/>
        </authorList>
    </citation>
    <scope>NUCLEOTIDE SEQUENCE [LARGE SCALE GENOMIC DNA]</scope>
    <source>
        <strain evidence="2 3">WL0086</strain>
    </source>
</reference>
<dbReference type="Pfam" id="PF13490">
    <property type="entry name" value="zf-HC2"/>
    <property type="match status" value="1"/>
</dbReference>
<dbReference type="InterPro" id="IPR016024">
    <property type="entry name" value="ARM-type_fold"/>
</dbReference>
<gene>
    <name evidence="2" type="ORF">K1X11_012895</name>
</gene>
<proteinExistence type="predicted"/>
<dbReference type="InterPro" id="IPR027383">
    <property type="entry name" value="Znf_put"/>
</dbReference>
<feature type="domain" description="Putative zinc-finger" evidence="1">
    <location>
        <begin position="3"/>
        <end position="37"/>
    </location>
</feature>
<dbReference type="InterPro" id="IPR041916">
    <property type="entry name" value="Anti_sigma_zinc_sf"/>
</dbReference>
<dbReference type="Gene3D" id="1.10.10.1320">
    <property type="entry name" value="Anti-sigma factor, zinc-finger domain"/>
    <property type="match status" value="1"/>
</dbReference>
<dbReference type="Pfam" id="PF13646">
    <property type="entry name" value="HEAT_2"/>
    <property type="match status" value="1"/>
</dbReference>
<dbReference type="RefSeq" id="WP_221032902.1">
    <property type="nucleotide sequence ID" value="NZ_CP139781.1"/>
</dbReference>
<keyword evidence="3" id="KW-1185">Reference proteome</keyword>
<name>A0ABZ1C3A4_9BACT</name>
<protein>
    <submittedName>
        <fullName evidence="2">HEAT repeat domain-containing protein</fullName>
    </submittedName>
</protein>
<evidence type="ECO:0000313" key="3">
    <source>
        <dbReference type="Proteomes" id="UP000738431"/>
    </source>
</evidence>